<protein>
    <recommendedName>
        <fullName evidence="5">Transposable element</fullName>
    </recommendedName>
</protein>
<dbReference type="Proteomes" id="UP000821866">
    <property type="component" value="Chromosome 3"/>
</dbReference>
<dbReference type="EMBL" id="JABSTU010000005">
    <property type="protein sequence ID" value="KAH8031735.1"/>
    <property type="molecule type" value="Genomic_DNA"/>
</dbReference>
<evidence type="ECO:0000313" key="4">
    <source>
        <dbReference type="Proteomes" id="UP000821866"/>
    </source>
</evidence>
<dbReference type="VEuPathDB" id="VectorBase:LOC119165410"/>
<accession>A0A9J6EBP7</accession>
<evidence type="ECO:0000259" key="1">
    <source>
        <dbReference type="Pfam" id="PF21787"/>
    </source>
</evidence>
<reference evidence="3" key="2">
    <citation type="submission" date="2021-09" db="EMBL/GenBank/DDBJ databases">
        <authorList>
            <person name="Jia N."/>
            <person name="Wang J."/>
            <person name="Shi W."/>
            <person name="Du L."/>
            <person name="Sun Y."/>
            <person name="Zhan W."/>
            <person name="Jiang J."/>
            <person name="Wang Q."/>
            <person name="Zhang B."/>
            <person name="Ji P."/>
            <person name="Sakyi L.B."/>
            <person name="Cui X."/>
            <person name="Yuan T."/>
            <person name="Jiang B."/>
            <person name="Yang W."/>
            <person name="Lam T.T.-Y."/>
            <person name="Chang Q."/>
            <person name="Ding S."/>
            <person name="Wang X."/>
            <person name="Zhu J."/>
            <person name="Ruan X."/>
            <person name="Zhao L."/>
            <person name="Wei J."/>
            <person name="Que T."/>
            <person name="Du C."/>
            <person name="Cheng J."/>
            <person name="Dai P."/>
            <person name="Han X."/>
            <person name="Huang E."/>
            <person name="Gao Y."/>
            <person name="Liu J."/>
            <person name="Shao H."/>
            <person name="Ye R."/>
            <person name="Li L."/>
            <person name="Wei W."/>
            <person name="Wang X."/>
            <person name="Wang C."/>
            <person name="Huo Q."/>
            <person name="Li W."/>
            <person name="Guo W."/>
            <person name="Chen H."/>
            <person name="Chen S."/>
            <person name="Zhou L."/>
            <person name="Zhou L."/>
            <person name="Ni X."/>
            <person name="Tian J."/>
            <person name="Zhou Y."/>
            <person name="Sheng Y."/>
            <person name="Liu T."/>
            <person name="Pan Y."/>
            <person name="Xia L."/>
            <person name="Li J."/>
            <person name="Zhao F."/>
            <person name="Cao W."/>
        </authorList>
    </citation>
    <scope>NUCLEOTIDE SEQUENCE</scope>
    <source>
        <strain evidence="3">Rmic-2018</strain>
        <tissue evidence="3">Larvae</tissue>
    </source>
</reference>
<evidence type="ECO:0008006" key="5">
    <source>
        <dbReference type="Google" id="ProtNLM"/>
    </source>
</evidence>
<evidence type="ECO:0000313" key="3">
    <source>
        <dbReference type="EMBL" id="KAH8031735.1"/>
    </source>
</evidence>
<comment type="caution">
    <text evidence="3">The sequence shown here is derived from an EMBL/GenBank/DDBJ whole genome shotgun (WGS) entry which is preliminary data.</text>
</comment>
<sequence length="641" mass="71690">MSVRKSVHIRESDMALLGKVDFAKHTRPGDHGKDGDHVLVFLFRAFLGGWSQTVGTFCASGAAPGSIVAKLLLQCIVHLTNAGVVVDAVTCDNSTSNQSALRSLGVNRDMHKLQTCFEHPCEPSKQVHVVIDPPHIFKCIRNNLLKVGKFLLFSESTASAMEFYSEHEDCKKLYGSEFTTSQFTRTLNKLFDCLNSRRPDHVRFNEAQHIAVLKDSIAWLDIWEKYIKTLPTQRQVCFLSKQTCGALRLTLHSSVALIESLLLSGFRYVLVGNFGQDPLERFFGIVRHVAGDGGQPTVQHFLFIYRMLSVNNLVRPPKQASVEGGGPQLLLKLQGLFDKGKPASSQIDMLAVLFDDVLEEPGEAVNNASVPDVTLSTKECILDYLAGYVVKKFSTISCTDCVGTLKSQTREPTDLIQKKSRGFLQVPSSQLLSLLRIVEGHVEELTVDTVACADVYANIVDQVLLDSRIASAGVGCRLHYVGTTAEVVHFFLRCRLHFYTREKNKLTRATWRANCPRHQEAHSPTLPCRFRILTVQAYLKFCSYSVRGDTARGPRSADVLRVGSPTFLCFWWIVEFIVENASHHRSAAVSRTSLTPSFARWDHFLATYWRLLFHHESKNAKSSVSAHDAIGRPLRRWGLQA</sequence>
<evidence type="ECO:0000259" key="2">
    <source>
        <dbReference type="Pfam" id="PF21788"/>
    </source>
</evidence>
<keyword evidence="4" id="KW-1185">Reference proteome</keyword>
<dbReference type="Pfam" id="PF21788">
    <property type="entry name" value="TNP-like_GBD"/>
    <property type="match status" value="1"/>
</dbReference>
<dbReference type="Pfam" id="PF21787">
    <property type="entry name" value="TNP-like_RNaseH_N"/>
    <property type="match status" value="1"/>
</dbReference>
<dbReference type="InterPro" id="IPR048365">
    <property type="entry name" value="TNP-like_RNaseH_N"/>
</dbReference>
<dbReference type="PANTHER" id="PTHR47577:SF2">
    <property type="entry name" value="THAP DOMAIN CONTAINING 9"/>
    <property type="match status" value="1"/>
</dbReference>
<dbReference type="PANTHER" id="PTHR47577">
    <property type="entry name" value="THAP DOMAIN-CONTAINING PROTEIN 6"/>
    <property type="match status" value="1"/>
</dbReference>
<gene>
    <name evidence="3" type="ORF">HPB51_020730</name>
</gene>
<reference evidence="3" key="1">
    <citation type="journal article" date="2020" name="Cell">
        <title>Large-Scale Comparative Analyses of Tick Genomes Elucidate Their Genetic Diversity and Vector Capacities.</title>
        <authorList>
            <consortium name="Tick Genome and Microbiome Consortium (TIGMIC)"/>
            <person name="Jia N."/>
            <person name="Wang J."/>
            <person name="Shi W."/>
            <person name="Du L."/>
            <person name="Sun Y."/>
            <person name="Zhan W."/>
            <person name="Jiang J.F."/>
            <person name="Wang Q."/>
            <person name="Zhang B."/>
            <person name="Ji P."/>
            <person name="Bell-Sakyi L."/>
            <person name="Cui X.M."/>
            <person name="Yuan T.T."/>
            <person name="Jiang B.G."/>
            <person name="Yang W.F."/>
            <person name="Lam T.T."/>
            <person name="Chang Q.C."/>
            <person name="Ding S.J."/>
            <person name="Wang X.J."/>
            <person name="Zhu J.G."/>
            <person name="Ruan X.D."/>
            <person name="Zhao L."/>
            <person name="Wei J.T."/>
            <person name="Ye R.Z."/>
            <person name="Que T.C."/>
            <person name="Du C.H."/>
            <person name="Zhou Y.H."/>
            <person name="Cheng J.X."/>
            <person name="Dai P.F."/>
            <person name="Guo W.B."/>
            <person name="Han X.H."/>
            <person name="Huang E.J."/>
            <person name="Li L.F."/>
            <person name="Wei W."/>
            <person name="Gao Y.C."/>
            <person name="Liu J.Z."/>
            <person name="Shao H.Z."/>
            <person name="Wang X."/>
            <person name="Wang C.C."/>
            <person name="Yang T.C."/>
            <person name="Huo Q.B."/>
            <person name="Li W."/>
            <person name="Chen H.Y."/>
            <person name="Chen S.E."/>
            <person name="Zhou L.G."/>
            <person name="Ni X.B."/>
            <person name="Tian J.H."/>
            <person name="Sheng Y."/>
            <person name="Liu T."/>
            <person name="Pan Y.S."/>
            <person name="Xia L.Y."/>
            <person name="Li J."/>
            <person name="Zhao F."/>
            <person name="Cao W.C."/>
        </authorList>
    </citation>
    <scope>NUCLEOTIDE SEQUENCE</scope>
    <source>
        <strain evidence="3">Rmic-2018</strain>
    </source>
</reference>
<dbReference type="AlphaFoldDB" id="A0A9J6EBP7"/>
<dbReference type="InterPro" id="IPR048366">
    <property type="entry name" value="TNP-like_GBD"/>
</dbReference>
<feature type="domain" description="Transposable element P transposase-like GTP-binding insertion" evidence="2">
    <location>
        <begin position="151"/>
        <end position="201"/>
    </location>
</feature>
<name>A0A9J6EBP7_RHIMP</name>
<organism evidence="3 4">
    <name type="scientific">Rhipicephalus microplus</name>
    <name type="common">Cattle tick</name>
    <name type="synonym">Boophilus microplus</name>
    <dbReference type="NCBI Taxonomy" id="6941"/>
    <lineage>
        <taxon>Eukaryota</taxon>
        <taxon>Metazoa</taxon>
        <taxon>Ecdysozoa</taxon>
        <taxon>Arthropoda</taxon>
        <taxon>Chelicerata</taxon>
        <taxon>Arachnida</taxon>
        <taxon>Acari</taxon>
        <taxon>Parasitiformes</taxon>
        <taxon>Ixodida</taxon>
        <taxon>Ixodoidea</taxon>
        <taxon>Ixodidae</taxon>
        <taxon>Rhipicephalinae</taxon>
        <taxon>Rhipicephalus</taxon>
        <taxon>Boophilus</taxon>
    </lineage>
</organism>
<proteinExistence type="predicted"/>
<feature type="domain" description="Transposable element P transposase-like RNase H" evidence="1">
    <location>
        <begin position="1"/>
        <end position="105"/>
    </location>
</feature>